<protein>
    <submittedName>
        <fullName evidence="9">Uncharacterized protein</fullName>
    </submittedName>
</protein>
<dbReference type="AlphaFoldDB" id="A0A8W8I9K1"/>
<evidence type="ECO:0000256" key="2">
    <source>
        <dbReference type="ARBA" id="ARBA00022692"/>
    </source>
</evidence>
<keyword evidence="10" id="KW-1185">Reference proteome</keyword>
<dbReference type="PANTHER" id="PTHR15071:SF0">
    <property type="entry name" value="MANNOSE 6-PHOSPHATE RECEPTOR-LIKE PROTEIN 1"/>
    <property type="match status" value="1"/>
</dbReference>
<evidence type="ECO:0000256" key="8">
    <source>
        <dbReference type="SAM" id="SignalP"/>
    </source>
</evidence>
<dbReference type="GO" id="GO:0034045">
    <property type="term" value="C:phagophore assembly site membrane"/>
    <property type="evidence" value="ECO:0007669"/>
    <property type="project" value="UniProtKB-SubCell"/>
</dbReference>
<dbReference type="GO" id="GO:0015031">
    <property type="term" value="P:protein transport"/>
    <property type="evidence" value="ECO:0007669"/>
    <property type="project" value="UniProtKB-KW"/>
</dbReference>
<dbReference type="GO" id="GO:0000139">
    <property type="term" value="C:Golgi membrane"/>
    <property type="evidence" value="ECO:0007669"/>
    <property type="project" value="UniProtKB-SubCell"/>
</dbReference>
<dbReference type="KEGG" id="crg:105323200"/>
<feature type="transmembrane region" description="Helical" evidence="7">
    <location>
        <begin position="218"/>
        <end position="239"/>
    </location>
</feature>
<dbReference type="Pfam" id="PF09451">
    <property type="entry name" value="ATG27"/>
    <property type="match status" value="1"/>
</dbReference>
<keyword evidence="4" id="KW-0813">Transport</keyword>
<evidence type="ECO:0000313" key="9">
    <source>
        <dbReference type="EnsemblMetazoa" id="G13202.1:cds"/>
    </source>
</evidence>
<evidence type="ECO:0000256" key="6">
    <source>
        <dbReference type="ARBA" id="ARBA00023136"/>
    </source>
</evidence>
<sequence length="283" mass="30395">MPRFNMKSLGFISKYTHWTFLYCFLVNLSAAIGADLTCSGPLGYNVTPLSTGTWTYAGVNQSCLAGPNINVTCKITLSFCNKIPTICSGSSSACVQASNFTGKNDTAVFSIGNYTQDPFSHAAKGDKIVATLDSVSYTTSNITYNLTTVVELTCNLQAVWKPNAAGATIPKIANLMSNLSCSNTTLKCQYKISAEYDGACINLVPPATFDTSLSAGTVLIIIFFVSISIYCIFGCACNFTRGHKGQDLIPHSAFWIDLPVLIADGMIFTFSCCRQESSAYDSI</sequence>
<evidence type="ECO:0000313" key="10">
    <source>
        <dbReference type="Proteomes" id="UP000005408"/>
    </source>
</evidence>
<dbReference type="OMA" id="ACEWLNT"/>
<feature type="signal peptide" evidence="8">
    <location>
        <begin position="1"/>
        <end position="34"/>
    </location>
</feature>
<name>A0A8W8I9K1_MAGGI</name>
<evidence type="ECO:0000256" key="3">
    <source>
        <dbReference type="ARBA" id="ARBA00022729"/>
    </source>
</evidence>
<keyword evidence="3 8" id="KW-0732">Signal</keyword>
<dbReference type="InterPro" id="IPR009011">
    <property type="entry name" value="Man6P_isomerase_rcpt-bd_dom_sf"/>
</dbReference>
<evidence type="ECO:0000256" key="7">
    <source>
        <dbReference type="SAM" id="Phobius"/>
    </source>
</evidence>
<organism evidence="9 10">
    <name type="scientific">Magallana gigas</name>
    <name type="common">Pacific oyster</name>
    <name type="synonym">Crassostrea gigas</name>
    <dbReference type="NCBI Taxonomy" id="29159"/>
    <lineage>
        <taxon>Eukaryota</taxon>
        <taxon>Metazoa</taxon>
        <taxon>Spiralia</taxon>
        <taxon>Lophotrochozoa</taxon>
        <taxon>Mollusca</taxon>
        <taxon>Bivalvia</taxon>
        <taxon>Autobranchia</taxon>
        <taxon>Pteriomorphia</taxon>
        <taxon>Ostreida</taxon>
        <taxon>Ostreoidea</taxon>
        <taxon>Ostreidae</taxon>
        <taxon>Magallana</taxon>
    </lineage>
</organism>
<accession>A0A8W8I9K1</accession>
<comment type="subcellular location">
    <subcellularLocation>
        <location evidence="1">Preautophagosomal structure membrane</location>
        <topology evidence="1">Single-pass type I membrane protein</topology>
    </subcellularLocation>
</comment>
<dbReference type="InterPro" id="IPR018939">
    <property type="entry name" value="Autophagy-rel_prot_27"/>
</dbReference>
<evidence type="ECO:0000256" key="5">
    <source>
        <dbReference type="ARBA" id="ARBA00022989"/>
    </source>
</evidence>
<dbReference type="PANTHER" id="PTHR15071">
    <property type="entry name" value="MANNOSE-6-PHOSPHATE RECEPTOR FAMILY MEMBER"/>
    <property type="match status" value="1"/>
</dbReference>
<dbReference type="GeneID" id="105323200"/>
<keyword evidence="2 7" id="KW-0812">Transmembrane</keyword>
<reference evidence="9" key="1">
    <citation type="submission" date="2022-08" db="UniProtKB">
        <authorList>
            <consortium name="EnsemblMetazoa"/>
        </authorList>
    </citation>
    <scope>IDENTIFICATION</scope>
    <source>
        <strain evidence="9">05x7-T-G4-1.051#20</strain>
    </source>
</reference>
<dbReference type="OrthoDB" id="29460at2759"/>
<proteinExistence type="predicted"/>
<dbReference type="EnsemblMetazoa" id="G13202.1">
    <property type="protein sequence ID" value="G13202.1:cds"/>
    <property type="gene ID" value="G13202"/>
</dbReference>
<keyword evidence="5 7" id="KW-1133">Transmembrane helix</keyword>
<evidence type="ECO:0000256" key="1">
    <source>
        <dbReference type="ARBA" id="ARBA00004472"/>
    </source>
</evidence>
<keyword evidence="6 7" id="KW-0472">Membrane</keyword>
<evidence type="ECO:0000256" key="4">
    <source>
        <dbReference type="ARBA" id="ARBA00022927"/>
    </source>
</evidence>
<dbReference type="Proteomes" id="UP000005408">
    <property type="component" value="Unassembled WGS sequence"/>
</dbReference>
<keyword evidence="4" id="KW-0653">Protein transport</keyword>
<dbReference type="Gene3D" id="2.70.130.10">
    <property type="entry name" value="Mannose-6-phosphate receptor binding domain"/>
    <property type="match status" value="1"/>
</dbReference>
<feature type="chain" id="PRO_5036484251" evidence="8">
    <location>
        <begin position="35"/>
        <end position="283"/>
    </location>
</feature>